<feature type="region of interest" description="Disordered" evidence="1">
    <location>
        <begin position="47"/>
        <end position="73"/>
    </location>
</feature>
<feature type="compositionally biased region" description="Basic and acidic residues" evidence="1">
    <location>
        <begin position="47"/>
        <end position="61"/>
    </location>
</feature>
<name>A0ABX5U0L7_STRGD</name>
<evidence type="ECO:0000313" key="2">
    <source>
        <dbReference type="EMBL" id="QCN88443.1"/>
    </source>
</evidence>
<protein>
    <submittedName>
        <fullName evidence="2">Uncharacterized protein</fullName>
    </submittedName>
</protein>
<dbReference type="EMBL" id="CP029078">
    <property type="protein sequence ID" value="QCN88443.1"/>
    <property type="molecule type" value="Genomic_DNA"/>
</dbReference>
<gene>
    <name evidence="2" type="ORF">DDJ31_28600</name>
</gene>
<evidence type="ECO:0000313" key="3">
    <source>
        <dbReference type="Proteomes" id="UP000501753"/>
    </source>
</evidence>
<proteinExistence type="predicted"/>
<reference evidence="2 3" key="1">
    <citation type="submission" date="2018-04" db="EMBL/GenBank/DDBJ databases">
        <title>Complete genome sequences of Streptomyces griseoviridis K61 and characterization of antagonistic properties of biological control agents.</title>
        <authorList>
            <person name="Mariita R.M."/>
            <person name="Sello J.K."/>
        </authorList>
    </citation>
    <scope>NUCLEOTIDE SEQUENCE [LARGE SCALE GENOMIC DNA]</scope>
    <source>
        <strain evidence="2 3">K61</strain>
    </source>
</reference>
<evidence type="ECO:0000256" key="1">
    <source>
        <dbReference type="SAM" id="MobiDB-lite"/>
    </source>
</evidence>
<dbReference type="Proteomes" id="UP000501753">
    <property type="component" value="Chromosome"/>
</dbReference>
<sequence>MIFDGVVEPAVRLPRAVVTRGAERNGIRSDAANGSARDALSAIRTDRATVRGSERKGREPAETVGRFALPPLPPGVRRARVATAMTTDGEAGCRGAIQAA</sequence>
<accession>A0ABX5U0L7</accession>
<organism evidence="2 3">
    <name type="scientific">Streptomyces griseoviridis</name>
    <dbReference type="NCBI Taxonomy" id="45398"/>
    <lineage>
        <taxon>Bacteria</taxon>
        <taxon>Bacillati</taxon>
        <taxon>Actinomycetota</taxon>
        <taxon>Actinomycetes</taxon>
        <taxon>Kitasatosporales</taxon>
        <taxon>Streptomycetaceae</taxon>
        <taxon>Streptomyces</taxon>
    </lineage>
</organism>
<keyword evidence="3" id="KW-1185">Reference proteome</keyword>